<dbReference type="InterPro" id="IPR001626">
    <property type="entry name" value="ABC_TroCD"/>
</dbReference>
<evidence type="ECO:0000256" key="1">
    <source>
        <dbReference type="RuleBase" id="RU003943"/>
    </source>
</evidence>
<keyword evidence="4" id="KW-1185">Reference proteome</keyword>
<gene>
    <name evidence="3" type="ORF">EOE65_09415</name>
</gene>
<dbReference type="EMBL" id="SACQ01000004">
    <property type="protein sequence ID" value="RVU30533.1"/>
    <property type="molecule type" value="Genomic_DNA"/>
</dbReference>
<dbReference type="GO" id="GO:0043190">
    <property type="term" value="C:ATP-binding cassette (ABC) transporter complex"/>
    <property type="evidence" value="ECO:0007669"/>
    <property type="project" value="InterPro"/>
</dbReference>
<dbReference type="GO" id="GO:0055085">
    <property type="term" value="P:transmembrane transport"/>
    <property type="evidence" value="ECO:0007669"/>
    <property type="project" value="InterPro"/>
</dbReference>
<dbReference type="Pfam" id="PF00950">
    <property type="entry name" value="ABC-3"/>
    <property type="match status" value="1"/>
</dbReference>
<evidence type="ECO:0000313" key="4">
    <source>
        <dbReference type="Proteomes" id="UP000282818"/>
    </source>
</evidence>
<feature type="transmembrane region" description="Helical" evidence="2">
    <location>
        <begin position="154"/>
        <end position="182"/>
    </location>
</feature>
<name>A0A437Q843_9GAMM</name>
<evidence type="ECO:0000256" key="2">
    <source>
        <dbReference type="SAM" id="Phobius"/>
    </source>
</evidence>
<dbReference type="RefSeq" id="WP_127694068.1">
    <property type="nucleotide sequence ID" value="NZ_SACQ01000004.1"/>
</dbReference>
<reference evidence="3 4" key="1">
    <citation type="submission" date="2019-01" db="EMBL/GenBank/DDBJ databases">
        <authorList>
            <person name="Chen W.-M."/>
        </authorList>
    </citation>
    <scope>NUCLEOTIDE SEQUENCE [LARGE SCALE GENOMIC DNA]</scope>
    <source>
        <strain evidence="3 4">HPM-16</strain>
    </source>
</reference>
<organism evidence="3 4">
    <name type="scientific">Neptunomonas marina</name>
    <dbReference type="NCBI Taxonomy" id="1815562"/>
    <lineage>
        <taxon>Bacteria</taxon>
        <taxon>Pseudomonadati</taxon>
        <taxon>Pseudomonadota</taxon>
        <taxon>Gammaproteobacteria</taxon>
        <taxon>Oceanospirillales</taxon>
        <taxon>Oceanospirillaceae</taxon>
        <taxon>Neptunomonas</taxon>
    </lineage>
</organism>
<sequence>MMSWDLILLPLAAGVLVLLSHIPLGVQVLGRGVVFLDLAMAQLAALGGQITSLYFPDKLWIAAGGVSLALCGAAWVALISRHYAHHREAMIGCLYVACVCIGLILDSQSHGAFAHKSSHGDILWVNPEQLIPLFAVALLVIATRWSHTQLASGLLFYPLFALSVTLSVDLLGVYLVFASLIVPALLIRVCSCPLWVGYFAGIGGYAAGCLLALWQDWPAGASIVVMLMLTAIVAALSFSGVRRLALFS</sequence>
<evidence type="ECO:0000313" key="3">
    <source>
        <dbReference type="EMBL" id="RVU30533.1"/>
    </source>
</evidence>
<accession>A0A437Q843</accession>
<comment type="similarity">
    <text evidence="1">Belongs to the ABC-3 integral membrane protein family.</text>
</comment>
<feature type="transmembrane region" description="Helical" evidence="2">
    <location>
        <begin position="59"/>
        <end position="78"/>
    </location>
</feature>
<protein>
    <submittedName>
        <fullName evidence="3">Metal ABC transporter permease</fullName>
    </submittedName>
</protein>
<dbReference type="AlphaFoldDB" id="A0A437Q843"/>
<comment type="subcellular location">
    <subcellularLocation>
        <location evidence="1">Cell membrane</location>
        <topology evidence="1">Multi-pass membrane protein</topology>
    </subcellularLocation>
</comment>
<dbReference type="Proteomes" id="UP000282818">
    <property type="component" value="Unassembled WGS sequence"/>
</dbReference>
<dbReference type="PANTHER" id="PTHR30477:SF19">
    <property type="entry name" value="METAL ABC TRANSPORTER PERMEASE"/>
    <property type="match status" value="1"/>
</dbReference>
<dbReference type="GO" id="GO:0010043">
    <property type="term" value="P:response to zinc ion"/>
    <property type="evidence" value="ECO:0007669"/>
    <property type="project" value="TreeGrafter"/>
</dbReference>
<feature type="transmembrane region" description="Helical" evidence="2">
    <location>
        <begin position="90"/>
        <end position="109"/>
    </location>
</feature>
<keyword evidence="1" id="KW-0813">Transport</keyword>
<dbReference type="PANTHER" id="PTHR30477">
    <property type="entry name" value="ABC-TRANSPORTER METAL-BINDING PROTEIN"/>
    <property type="match status" value="1"/>
</dbReference>
<keyword evidence="1 2" id="KW-0812">Transmembrane</keyword>
<keyword evidence="2" id="KW-1133">Transmembrane helix</keyword>
<feature type="transmembrane region" description="Helical" evidence="2">
    <location>
        <begin position="221"/>
        <end position="241"/>
    </location>
</feature>
<proteinExistence type="inferred from homology"/>
<feature type="transmembrane region" description="Helical" evidence="2">
    <location>
        <begin position="194"/>
        <end position="214"/>
    </location>
</feature>
<comment type="caution">
    <text evidence="3">The sequence shown here is derived from an EMBL/GenBank/DDBJ whole genome shotgun (WGS) entry which is preliminary data.</text>
</comment>
<keyword evidence="2" id="KW-0472">Membrane</keyword>